<dbReference type="InterPro" id="IPR043519">
    <property type="entry name" value="NT_sf"/>
</dbReference>
<dbReference type="Proteomes" id="UP000294229">
    <property type="component" value="Unassembled WGS sequence"/>
</dbReference>
<dbReference type="EMBL" id="RQXS01000035">
    <property type="protein sequence ID" value="RZN58294.1"/>
    <property type="molecule type" value="Genomic_DNA"/>
</dbReference>
<reference evidence="1 2" key="1">
    <citation type="submission" date="2018-11" db="EMBL/GenBank/DDBJ databases">
        <title>Sequencing Av. paragallinarum serogroups.</title>
        <authorList>
            <person name="Hellmuth J.E."/>
            <person name="Boucher C.E."/>
            <person name="Cason E.D."/>
        </authorList>
    </citation>
    <scope>NUCLEOTIDE SEQUENCE [LARGE SCALE GENOMIC DNA]</scope>
    <source>
        <strain evidence="1 2">SA-3</strain>
    </source>
</reference>
<dbReference type="AlphaFoldDB" id="A0A8B3T7H5"/>
<dbReference type="Gene3D" id="3.30.460.10">
    <property type="entry name" value="Beta Polymerase, domain 2"/>
    <property type="match status" value="1"/>
</dbReference>
<evidence type="ECO:0000313" key="1">
    <source>
        <dbReference type="EMBL" id="RZN58294.1"/>
    </source>
</evidence>
<organism evidence="1 2">
    <name type="scientific">Avibacterium paragallinarum</name>
    <name type="common">Haemophilus gallinarum</name>
    <dbReference type="NCBI Taxonomy" id="728"/>
    <lineage>
        <taxon>Bacteria</taxon>
        <taxon>Pseudomonadati</taxon>
        <taxon>Pseudomonadota</taxon>
        <taxon>Gammaproteobacteria</taxon>
        <taxon>Pasteurellales</taxon>
        <taxon>Pasteurellaceae</taxon>
        <taxon>Avibacterium</taxon>
    </lineage>
</organism>
<proteinExistence type="predicted"/>
<name>A0A8B3T7H5_AVIPA</name>
<protein>
    <submittedName>
        <fullName evidence="1">Uncharacterized protein</fullName>
    </submittedName>
</protein>
<evidence type="ECO:0000313" key="2">
    <source>
        <dbReference type="Proteomes" id="UP000294229"/>
    </source>
</evidence>
<accession>A0A8B3T7H5</accession>
<sequence length="191" mass="22024">MNVADKYQAAVKVEPRITEDISKIISTIGGSLAGLEYRLKSLESLERKVALEILAGLSEYQAVEKVKDIIRYTVIFDPDEFVSKYNEIQKVLGEQGYKTVVVKNTWKDNATYKGVNTFVNTVIEKDNITFEVQYHTKESFDLKNGKLHELYERFRDPNTTLEEKERLYLEMKKLSAKLTEPKNIHQIKGAK</sequence>
<gene>
    <name evidence="1" type="ORF">EIG79_07860</name>
</gene>
<comment type="caution">
    <text evidence="1">The sequence shown here is derived from an EMBL/GenBank/DDBJ whole genome shotgun (WGS) entry which is preliminary data.</text>
</comment>